<dbReference type="AlphaFoldDB" id="A0A923RSS6"/>
<dbReference type="SUPFAM" id="SSF55021">
    <property type="entry name" value="ACT-like"/>
    <property type="match status" value="1"/>
</dbReference>
<keyword evidence="2" id="KW-0813">Transport</keyword>
<dbReference type="InterPro" id="IPR017871">
    <property type="entry name" value="ABC_transporter-like_CS"/>
</dbReference>
<dbReference type="CDD" id="cd03258">
    <property type="entry name" value="ABC_MetN_methionine_transporter"/>
    <property type="match status" value="1"/>
</dbReference>
<evidence type="ECO:0000259" key="9">
    <source>
        <dbReference type="PROSITE" id="PS50893"/>
    </source>
</evidence>
<dbReference type="FunFam" id="3.40.50.300:FF:000056">
    <property type="entry name" value="Cell division ATP-binding protein FtsE"/>
    <property type="match status" value="1"/>
</dbReference>
<evidence type="ECO:0000256" key="6">
    <source>
        <dbReference type="ARBA" id="ARBA00022967"/>
    </source>
</evidence>
<dbReference type="SUPFAM" id="SSF52540">
    <property type="entry name" value="P-loop containing nucleoside triphosphate hydrolases"/>
    <property type="match status" value="1"/>
</dbReference>
<keyword evidence="3" id="KW-1003">Cell membrane</keyword>
<dbReference type="Gene3D" id="3.30.70.260">
    <property type="match status" value="1"/>
</dbReference>
<organism evidence="10 11">
    <name type="scientific">Roseburia zhanii</name>
    <dbReference type="NCBI Taxonomy" id="2763064"/>
    <lineage>
        <taxon>Bacteria</taxon>
        <taxon>Bacillati</taxon>
        <taxon>Bacillota</taxon>
        <taxon>Clostridia</taxon>
        <taxon>Lachnospirales</taxon>
        <taxon>Lachnospiraceae</taxon>
        <taxon>Roseburia</taxon>
    </lineage>
</organism>
<evidence type="ECO:0000256" key="3">
    <source>
        <dbReference type="ARBA" id="ARBA00022475"/>
    </source>
</evidence>
<reference evidence="10" key="1">
    <citation type="submission" date="2020-08" db="EMBL/GenBank/DDBJ databases">
        <title>Genome public.</title>
        <authorList>
            <person name="Liu C."/>
            <person name="Sun Q."/>
        </authorList>
    </citation>
    <scope>NUCLEOTIDE SEQUENCE</scope>
    <source>
        <strain evidence="10">BX1005</strain>
    </source>
</reference>
<keyword evidence="8" id="KW-0472">Membrane</keyword>
<comment type="caution">
    <text evidence="10">The sequence shown here is derived from an EMBL/GenBank/DDBJ whole genome shotgun (WGS) entry which is preliminary data.</text>
</comment>
<sequence length="332" mass="36683">MIRLEHVTKKFKTKGNEVIAVNDVSLDINKGEIFGIIGFSGAGKSTLVRCINLLEVPTSGAVYFEDTDLMKADKKELRAYRQKIGMIFQQFNLLAQRTVLDNVCYPLEVAGMKKKEARERAGELLELVGIADKAEAYPSQLSGGQKQRVAIARALSTNPEVLLCDEATSALDPITTRSILELLKNINKNMGVTIIVITHEMKVVEQICDRVAIMSKGSVEEEGTVQSVFLSPQSETGKKLVLPEEKEPVSSPTKNYLRIVFDGQSSSEPVLADLILESNAKLNILGANTEDIGGSAYGQMLIEKPDQETLERVKNYLDKKKMSYEEVEVDRA</sequence>
<dbReference type="Gene3D" id="3.40.50.300">
    <property type="entry name" value="P-loop containing nucleotide triphosphate hydrolases"/>
    <property type="match status" value="1"/>
</dbReference>
<feature type="domain" description="ABC transporter" evidence="9">
    <location>
        <begin position="2"/>
        <end position="241"/>
    </location>
</feature>
<dbReference type="PANTHER" id="PTHR43166">
    <property type="entry name" value="AMINO ACID IMPORT ATP-BINDING PROTEIN"/>
    <property type="match status" value="1"/>
</dbReference>
<evidence type="ECO:0000313" key="10">
    <source>
        <dbReference type="EMBL" id="MBC5713080.1"/>
    </source>
</evidence>
<dbReference type="PROSITE" id="PS50893">
    <property type="entry name" value="ABC_TRANSPORTER_2"/>
    <property type="match status" value="1"/>
</dbReference>
<dbReference type="InterPro" id="IPR018449">
    <property type="entry name" value="NIL_domain"/>
</dbReference>
<protein>
    <submittedName>
        <fullName evidence="10">ATP-binding cassette domain-containing protein</fullName>
    </submittedName>
</protein>
<name>A0A923RSS6_9FIRM</name>
<dbReference type="SMART" id="SM00930">
    <property type="entry name" value="NIL"/>
    <property type="match status" value="1"/>
</dbReference>
<proteinExistence type="inferred from homology"/>
<evidence type="ECO:0000256" key="1">
    <source>
        <dbReference type="ARBA" id="ARBA00005417"/>
    </source>
</evidence>
<comment type="similarity">
    <text evidence="1">Belongs to the ABC transporter superfamily.</text>
</comment>
<keyword evidence="11" id="KW-1185">Reference proteome</keyword>
<dbReference type="PANTHER" id="PTHR43166:SF30">
    <property type="entry name" value="METHIONINE IMPORT ATP-BINDING PROTEIN METN"/>
    <property type="match status" value="1"/>
</dbReference>
<dbReference type="InterPro" id="IPR027417">
    <property type="entry name" value="P-loop_NTPase"/>
</dbReference>
<keyword evidence="4" id="KW-0547">Nucleotide-binding</keyword>
<dbReference type="GO" id="GO:0006865">
    <property type="term" value="P:amino acid transport"/>
    <property type="evidence" value="ECO:0007669"/>
    <property type="project" value="UniProtKB-KW"/>
</dbReference>
<dbReference type="Pfam" id="PF09383">
    <property type="entry name" value="NIL"/>
    <property type="match status" value="1"/>
</dbReference>
<dbReference type="GO" id="GO:0005886">
    <property type="term" value="C:plasma membrane"/>
    <property type="evidence" value="ECO:0007669"/>
    <property type="project" value="UniProtKB-ARBA"/>
</dbReference>
<dbReference type="GO" id="GO:0016887">
    <property type="term" value="F:ATP hydrolysis activity"/>
    <property type="evidence" value="ECO:0007669"/>
    <property type="project" value="InterPro"/>
</dbReference>
<dbReference type="InterPro" id="IPR045865">
    <property type="entry name" value="ACT-like_dom_sf"/>
</dbReference>
<dbReference type="PROSITE" id="PS00211">
    <property type="entry name" value="ABC_TRANSPORTER_1"/>
    <property type="match status" value="1"/>
</dbReference>
<evidence type="ECO:0000256" key="5">
    <source>
        <dbReference type="ARBA" id="ARBA00022840"/>
    </source>
</evidence>
<dbReference type="GO" id="GO:0005524">
    <property type="term" value="F:ATP binding"/>
    <property type="evidence" value="ECO:0007669"/>
    <property type="project" value="UniProtKB-KW"/>
</dbReference>
<evidence type="ECO:0000256" key="7">
    <source>
        <dbReference type="ARBA" id="ARBA00022970"/>
    </source>
</evidence>
<accession>A0A923RSS6</accession>
<keyword evidence="5 10" id="KW-0067">ATP-binding</keyword>
<dbReference type="InterPro" id="IPR050086">
    <property type="entry name" value="MetN_ABC_transporter-like"/>
</dbReference>
<dbReference type="SMART" id="SM00382">
    <property type="entry name" value="AAA"/>
    <property type="match status" value="1"/>
</dbReference>
<dbReference type="Pfam" id="PF00005">
    <property type="entry name" value="ABC_tran"/>
    <property type="match status" value="1"/>
</dbReference>
<evidence type="ECO:0000256" key="4">
    <source>
        <dbReference type="ARBA" id="ARBA00022741"/>
    </source>
</evidence>
<dbReference type="InterPro" id="IPR041701">
    <property type="entry name" value="MetN_ABC"/>
</dbReference>
<dbReference type="InterPro" id="IPR003439">
    <property type="entry name" value="ABC_transporter-like_ATP-bd"/>
</dbReference>
<keyword evidence="7" id="KW-0029">Amino-acid transport</keyword>
<dbReference type="EMBL" id="JACOPH010000001">
    <property type="protein sequence ID" value="MBC5713080.1"/>
    <property type="molecule type" value="Genomic_DNA"/>
</dbReference>
<dbReference type="RefSeq" id="WP_186866075.1">
    <property type="nucleotide sequence ID" value="NZ_JACOPH010000001.1"/>
</dbReference>
<keyword evidence="6" id="KW-1278">Translocase</keyword>
<evidence type="ECO:0000256" key="8">
    <source>
        <dbReference type="ARBA" id="ARBA00023136"/>
    </source>
</evidence>
<dbReference type="Proteomes" id="UP000606720">
    <property type="component" value="Unassembled WGS sequence"/>
</dbReference>
<evidence type="ECO:0000313" key="11">
    <source>
        <dbReference type="Proteomes" id="UP000606720"/>
    </source>
</evidence>
<evidence type="ECO:0000256" key="2">
    <source>
        <dbReference type="ARBA" id="ARBA00022448"/>
    </source>
</evidence>
<dbReference type="InterPro" id="IPR003593">
    <property type="entry name" value="AAA+_ATPase"/>
</dbReference>
<gene>
    <name evidence="10" type="ORF">H8S17_02445</name>
</gene>